<dbReference type="InterPro" id="IPR012334">
    <property type="entry name" value="Pectin_lyas_fold"/>
</dbReference>
<reference evidence="3" key="2">
    <citation type="submission" date="2023-07" db="EMBL/GenBank/DDBJ databases">
        <authorList>
            <person name="Bai X.-H."/>
            <person name="Wang H.-H."/>
            <person name="Wang J."/>
            <person name="Ma M.-Y."/>
            <person name="Hu H.-H."/>
            <person name="Song Z.-L."/>
            <person name="Ma H.-G."/>
            <person name="Fan Y."/>
            <person name="Du C.-Y."/>
            <person name="Xu J.-C."/>
        </authorList>
    </citation>
    <scope>NUCLEOTIDE SEQUENCE</scope>
    <source>
        <strain evidence="3">CZ1</strain>
    </source>
</reference>
<feature type="chain" id="PRO_5041675097" evidence="1">
    <location>
        <begin position="25"/>
        <end position="822"/>
    </location>
</feature>
<dbReference type="EMBL" id="CP130144">
    <property type="protein sequence ID" value="WNZ48853.1"/>
    <property type="molecule type" value="Genomic_DNA"/>
</dbReference>
<dbReference type="Pfam" id="PF05860">
    <property type="entry name" value="TPS"/>
    <property type="match status" value="1"/>
</dbReference>
<dbReference type="InterPro" id="IPR008638">
    <property type="entry name" value="FhaB/CdiA-like_TPS"/>
</dbReference>
<dbReference type="RefSeq" id="WP_316428940.1">
    <property type="nucleotide sequence ID" value="NZ_CP130144.1"/>
</dbReference>
<sequence length="822" mass="84712">MMRGLLCIGLVSLGTISILEQAHAQNVVADSSLGTIVTGSANSIITGGTRPNNGSNLFHSFSQFSIPTGGSATFDNALDVVNIFSRVSGGAASNIDGLLQANGTANLFLLNPAGILFGTNARLNIGGSFVGTTADRIQFTDGSQFVATDPNPAPLLTMSVPIGLQMGQSSSSIQIQGQGHQILHPPIFVDSATRNPQQVGLKVQPGRTLALIGNGIQLNSGVLIAESGQVNLSSLSAGTVQLDSTLPQWNFKADATAKLANIQLTQASLVDASGNPGGSIHLQGKDVQIQNSSMLFVQHYGTQAAGRIQVKADLLELSGALRNRDQSLILSENLGSSPGAHIDISARQIVARDGGEILSTTFRNGGMGGDISVNARDSIQLFGVSPFDGTRFSGIGAPSNIGGGRGGNISITTGDFIARNGAGIISRVLGGQGTGTIQIRSDSISLIGENPVIAGNSSIVSSTFLGGDAGAIVIDTGRIVLGASGAISASTSGTGNAGSLTVNARESIEIDGSNVALALPSRISASGQQLSARFRQIFGLPALPTGNGGNLVVNSPNITIRNQGFIAAENVGSGNAGDLKIQADSILLERQGQIRTSTTVGQGGNLELTARDSLIMRQQSLISARAGERGNGGNIMINAPIIAGFENSDIIANAVRGRGGNIQITTQGIVGLQYRPQLTPDNDITASSEFGVNGSVQVRNVGVDPNSGLMTLSEKLIDTSQQVAEGCSSAKNGSFIITGRGGMPENPAERVVRDRPWTDLRSLRHTSVTRSASTLPAEPLIEATTWHRSPQTGRIELIAARPNRATLFATCSVSSDITSQVD</sequence>
<dbReference type="NCBIfam" id="TIGR01901">
    <property type="entry name" value="adhes_NPXG"/>
    <property type="match status" value="1"/>
</dbReference>
<gene>
    <name evidence="3" type="ORF">Q2T42_13560</name>
</gene>
<accession>A0AA96X1A9</accession>
<name>A0AA96X1A9_LEPBY</name>
<dbReference type="Gene3D" id="2.160.20.10">
    <property type="entry name" value="Single-stranded right-handed beta-helix, Pectin lyase-like"/>
    <property type="match status" value="2"/>
</dbReference>
<dbReference type="SMART" id="SM00912">
    <property type="entry name" value="Haemagg_act"/>
    <property type="match status" value="1"/>
</dbReference>
<evidence type="ECO:0000259" key="2">
    <source>
        <dbReference type="SMART" id="SM00912"/>
    </source>
</evidence>
<feature type="domain" description="Filamentous haemagglutinin FhaB/tRNA nuclease CdiA-like TPS" evidence="2">
    <location>
        <begin position="28"/>
        <end position="140"/>
    </location>
</feature>
<keyword evidence="1" id="KW-0732">Signal</keyword>
<protein>
    <submittedName>
        <fullName evidence="3">S-layer family protein</fullName>
    </submittedName>
</protein>
<dbReference type="SUPFAM" id="SSF51126">
    <property type="entry name" value="Pectin lyase-like"/>
    <property type="match status" value="3"/>
</dbReference>
<proteinExistence type="predicted"/>
<evidence type="ECO:0000313" key="3">
    <source>
        <dbReference type="EMBL" id="WNZ48853.1"/>
    </source>
</evidence>
<reference evidence="3" key="1">
    <citation type="journal article" date="2023" name="Plants (Basel)">
        <title>Genomic Analysis of Leptolyngbya boryana CZ1 Reveals Efficient Carbon Fixation Modules.</title>
        <authorList>
            <person name="Bai X."/>
            <person name="Wang H."/>
            <person name="Cheng W."/>
            <person name="Wang J."/>
            <person name="Ma M."/>
            <person name="Hu H."/>
            <person name="Song Z."/>
            <person name="Ma H."/>
            <person name="Fan Y."/>
            <person name="Du C."/>
            <person name="Xu J."/>
        </authorList>
    </citation>
    <scope>NUCLEOTIDE SEQUENCE</scope>
    <source>
        <strain evidence="3">CZ1</strain>
    </source>
</reference>
<evidence type="ECO:0000256" key="1">
    <source>
        <dbReference type="SAM" id="SignalP"/>
    </source>
</evidence>
<feature type="signal peptide" evidence="1">
    <location>
        <begin position="1"/>
        <end position="24"/>
    </location>
</feature>
<dbReference type="InterPro" id="IPR011050">
    <property type="entry name" value="Pectin_lyase_fold/virulence"/>
</dbReference>
<dbReference type="AlphaFoldDB" id="A0AA96X1A9"/>
<organism evidence="3">
    <name type="scientific">Leptolyngbya boryana CZ1</name>
    <dbReference type="NCBI Taxonomy" id="3060204"/>
    <lineage>
        <taxon>Bacteria</taxon>
        <taxon>Bacillati</taxon>
        <taxon>Cyanobacteriota</taxon>
        <taxon>Cyanophyceae</taxon>
        <taxon>Leptolyngbyales</taxon>
        <taxon>Leptolyngbyaceae</taxon>
        <taxon>Leptolyngbya group</taxon>
        <taxon>Leptolyngbya</taxon>
    </lineage>
</organism>